<dbReference type="InterPro" id="IPR001387">
    <property type="entry name" value="Cro/C1-type_HTH"/>
</dbReference>
<evidence type="ECO:0000313" key="2">
    <source>
        <dbReference type="EMBL" id="BBH92674.1"/>
    </source>
</evidence>
<organism evidence="2">
    <name type="scientific">Thermogemmatispora argillosa</name>
    <dbReference type="NCBI Taxonomy" id="2045280"/>
    <lineage>
        <taxon>Bacteria</taxon>
        <taxon>Bacillati</taxon>
        <taxon>Chloroflexota</taxon>
        <taxon>Ktedonobacteria</taxon>
        <taxon>Thermogemmatisporales</taxon>
        <taxon>Thermogemmatisporaceae</taxon>
        <taxon>Thermogemmatispora</taxon>
    </lineage>
</organism>
<dbReference type="CDD" id="cd00093">
    <property type="entry name" value="HTH_XRE"/>
    <property type="match status" value="1"/>
</dbReference>
<gene>
    <name evidence="2" type="ORF">KTA_08730</name>
</gene>
<proteinExistence type="predicted"/>
<dbReference type="AlphaFoldDB" id="A0A455T5D0"/>
<reference evidence="2" key="1">
    <citation type="submission" date="2018-12" db="EMBL/GenBank/DDBJ databases">
        <title>Novel natural products biosynthetic potential of the class Ktedonobacteria.</title>
        <authorList>
            <person name="Zheng Y."/>
            <person name="Saitou A."/>
            <person name="Wang C.M."/>
            <person name="Toyoda A."/>
            <person name="Minakuchi Y."/>
            <person name="Sekiguchi Y."/>
            <person name="Ueda K."/>
            <person name="Takano H."/>
            <person name="Sakai Y."/>
            <person name="Yokota A."/>
            <person name="Yabe S."/>
        </authorList>
    </citation>
    <scope>NUCLEOTIDE SEQUENCE</scope>
    <source>
        <strain evidence="2">A3-2</strain>
    </source>
</reference>
<dbReference type="SUPFAM" id="SSF47413">
    <property type="entry name" value="lambda repressor-like DNA-binding domains"/>
    <property type="match status" value="1"/>
</dbReference>
<name>A0A455T5D0_9CHLR</name>
<sequence>MQPVNRNHFQQWLKALRGRHGLSQEQLAHRMRCSANYIWRLEHGKRYPSKEWLQLLGHVLQLEGEDKSTLELFIQMTDMLSCQWNKGD</sequence>
<accession>A0A455T5D0</accession>
<dbReference type="EMBL" id="AP019377">
    <property type="protein sequence ID" value="BBH92674.1"/>
    <property type="molecule type" value="Genomic_DNA"/>
</dbReference>
<dbReference type="Gene3D" id="1.10.260.40">
    <property type="entry name" value="lambda repressor-like DNA-binding domains"/>
    <property type="match status" value="1"/>
</dbReference>
<feature type="domain" description="HTH cro/C1-type" evidence="1">
    <location>
        <begin position="13"/>
        <end position="67"/>
    </location>
</feature>
<dbReference type="SMART" id="SM00530">
    <property type="entry name" value="HTH_XRE"/>
    <property type="match status" value="1"/>
</dbReference>
<dbReference type="InterPro" id="IPR010982">
    <property type="entry name" value="Lambda_DNA-bd_dom_sf"/>
</dbReference>
<protein>
    <recommendedName>
        <fullName evidence="1">HTH cro/C1-type domain-containing protein</fullName>
    </recommendedName>
</protein>
<evidence type="ECO:0000259" key="1">
    <source>
        <dbReference type="PROSITE" id="PS50943"/>
    </source>
</evidence>
<dbReference type="Pfam" id="PF13560">
    <property type="entry name" value="HTH_31"/>
    <property type="match status" value="1"/>
</dbReference>
<dbReference type="PROSITE" id="PS50943">
    <property type="entry name" value="HTH_CROC1"/>
    <property type="match status" value="1"/>
</dbReference>
<dbReference type="GO" id="GO:0003677">
    <property type="term" value="F:DNA binding"/>
    <property type="evidence" value="ECO:0007669"/>
    <property type="project" value="InterPro"/>
</dbReference>